<comment type="caution">
    <text evidence="1">The sequence shown here is derived from an EMBL/GenBank/DDBJ whole genome shotgun (WGS) entry which is preliminary data.</text>
</comment>
<protein>
    <submittedName>
        <fullName evidence="1">Uncharacterized protein</fullName>
    </submittedName>
</protein>
<gene>
    <name evidence="1" type="ORF">ADUPG1_013948</name>
</gene>
<sequence length="461" mass="53990">MKVFLLKTIGSHASYRRKIDYYSSLHDIEINKDPLIRCCQCLKLFCAAKIDSDILSKLIDSFFDHWAIIEEVLGESVDEDYCYICCKYAQSYEFEYSPDKNAPFLERITPVFKRILEKGTKRKLPKDLSDILLKTLYEFISNTESPSVCSPLFDLIEPYVLGWLKLDEDCVYLGIWLRLFGWFAFYSKDKQIIYDKFVPLVLYILRSVPANRLIGARYGYLWYFFRFISFDCSHIIDLYDNIKDLLDEWLEEIEKNKKEKTWIKECSVAYISLLSDIKSIVPHLSPKYDSFMGWENAVDKSAHYFDNVMPYVGISTGLHLVVYTIPAIAMIPSLCTHYGDYWYLTHISSWIRIEQGVNQAYYDVLSGEKHGIQLCVASDVSEPIPRINHSSLIQYTPPQHLLVKMTFTEERSMRQSMYDFIEQTGAGVEVLFDDQTHSFEGYNQYGWKEGMEKLEEIHNEK</sequence>
<name>A0ABQ5K4Z9_9EUKA</name>
<evidence type="ECO:0000313" key="2">
    <source>
        <dbReference type="Proteomes" id="UP001057375"/>
    </source>
</evidence>
<dbReference type="EMBL" id="BQXS01012760">
    <property type="protein sequence ID" value="GKT27648.1"/>
    <property type="molecule type" value="Genomic_DNA"/>
</dbReference>
<evidence type="ECO:0000313" key="1">
    <source>
        <dbReference type="EMBL" id="GKT27648.1"/>
    </source>
</evidence>
<keyword evidence="2" id="KW-1185">Reference proteome</keyword>
<organism evidence="1 2">
    <name type="scientific">Aduncisulcus paluster</name>
    <dbReference type="NCBI Taxonomy" id="2918883"/>
    <lineage>
        <taxon>Eukaryota</taxon>
        <taxon>Metamonada</taxon>
        <taxon>Carpediemonas-like organisms</taxon>
        <taxon>Aduncisulcus</taxon>
    </lineage>
</organism>
<reference evidence="1" key="1">
    <citation type="submission" date="2022-03" db="EMBL/GenBank/DDBJ databases">
        <title>Draft genome sequence of Aduncisulcus paluster, a free-living microaerophilic Fornicata.</title>
        <authorList>
            <person name="Yuyama I."/>
            <person name="Kume K."/>
            <person name="Tamura T."/>
            <person name="Inagaki Y."/>
            <person name="Hashimoto T."/>
        </authorList>
    </citation>
    <scope>NUCLEOTIDE SEQUENCE</scope>
    <source>
        <strain evidence="1">NY0171</strain>
    </source>
</reference>
<accession>A0ABQ5K4Z9</accession>
<dbReference type="Proteomes" id="UP001057375">
    <property type="component" value="Unassembled WGS sequence"/>
</dbReference>
<proteinExistence type="predicted"/>
<dbReference type="SUPFAM" id="SSF48371">
    <property type="entry name" value="ARM repeat"/>
    <property type="match status" value="1"/>
</dbReference>
<dbReference type="InterPro" id="IPR016024">
    <property type="entry name" value="ARM-type_fold"/>
</dbReference>